<dbReference type="AGR" id="WB:WBGene00206479"/>
<dbReference type="eggNOG" id="ENOG502TKC6">
    <property type="taxonomic scope" value="Eukaryota"/>
</dbReference>
<accession>G0KFF5</accession>
<dbReference type="RefSeq" id="NP_001254343.1">
    <property type="nucleotide sequence ID" value="NM_001267414.2"/>
</dbReference>
<proteinExistence type="predicted"/>
<dbReference type="HOGENOM" id="CLU_3034371_0_0_1"/>
<dbReference type="SMR" id="G0KFF5"/>
<gene>
    <name evidence="2 4" type="ORF">C44C11.6</name>
    <name evidence="2" type="ORF">CELE_C44C11.6</name>
</gene>
<feature type="region of interest" description="Disordered" evidence="1">
    <location>
        <begin position="1"/>
        <end position="35"/>
    </location>
</feature>
<dbReference type="EMBL" id="BX284602">
    <property type="protein sequence ID" value="CCC42157.1"/>
    <property type="molecule type" value="Genomic_DNA"/>
</dbReference>
<reference evidence="2 3" key="1">
    <citation type="journal article" date="1998" name="Science">
        <title>Genome sequence of the nematode C. elegans: a platform for investigating biology.</title>
        <authorList>
            <consortium name="The C. elegans sequencing consortium"/>
            <person name="Sulson J.E."/>
            <person name="Waterston R."/>
        </authorList>
    </citation>
    <scope>NUCLEOTIDE SEQUENCE [LARGE SCALE GENOMIC DNA]</scope>
    <source>
        <strain evidence="2 3">Bristol N2</strain>
    </source>
</reference>
<evidence type="ECO:0000313" key="3">
    <source>
        <dbReference type="Proteomes" id="UP000001940"/>
    </source>
</evidence>
<dbReference type="KEGG" id="cel:CELE_C44C11.6"/>
<dbReference type="CTD" id="13187411"/>
<keyword evidence="3" id="KW-1185">Reference proteome</keyword>
<name>G0KFF5_CAEEL</name>
<protein>
    <submittedName>
        <fullName evidence="2">Transcriptional regulator</fullName>
    </submittedName>
</protein>
<dbReference type="GeneID" id="13187411"/>
<sequence>MLKNAVNAMKNIGKSRSRSASREKVLKDSAVQASPSSREAVQVVKAIAQPVVEQK</sequence>
<evidence type="ECO:0000256" key="1">
    <source>
        <dbReference type="SAM" id="MobiDB-lite"/>
    </source>
</evidence>
<evidence type="ECO:0000313" key="2">
    <source>
        <dbReference type="EMBL" id="CCC42157.1"/>
    </source>
</evidence>
<dbReference type="PaxDb" id="6239-C44C11.6"/>
<dbReference type="Bgee" id="WBGene00206479">
    <property type="expression patterns" value="Expressed in pharyngeal muscle cell (C elegans) and 2 other cell types or tissues"/>
</dbReference>
<dbReference type="AlphaFoldDB" id="G0KFF5"/>
<evidence type="ECO:0000313" key="4">
    <source>
        <dbReference type="WormBase" id="C44C11.6"/>
    </source>
</evidence>
<dbReference type="Proteomes" id="UP000001940">
    <property type="component" value="Chromosome II"/>
</dbReference>
<organism evidence="2 3">
    <name type="scientific">Caenorhabditis elegans</name>
    <dbReference type="NCBI Taxonomy" id="6239"/>
    <lineage>
        <taxon>Eukaryota</taxon>
        <taxon>Metazoa</taxon>
        <taxon>Ecdysozoa</taxon>
        <taxon>Nematoda</taxon>
        <taxon>Chromadorea</taxon>
        <taxon>Rhabditida</taxon>
        <taxon>Rhabditina</taxon>
        <taxon>Rhabditomorpha</taxon>
        <taxon>Rhabditoidea</taxon>
        <taxon>Rhabditidae</taxon>
        <taxon>Peloderinae</taxon>
        <taxon>Caenorhabditis</taxon>
    </lineage>
</organism>
<dbReference type="WormBase" id="C44C11.6">
    <property type="protein sequence ID" value="CE46379"/>
    <property type="gene ID" value="WBGene00206479"/>
</dbReference>
<dbReference type="InParanoid" id="G0KFF5"/>